<dbReference type="PANTHER" id="PTHR47618">
    <property type="entry name" value="BIFUNCTIONAL OLIGORIBONUCLEASE AND PAP PHOSPHATASE NRNA"/>
    <property type="match status" value="1"/>
</dbReference>
<feature type="domain" description="DHHA1" evidence="2">
    <location>
        <begin position="218"/>
        <end position="311"/>
    </location>
</feature>
<dbReference type="PANTHER" id="PTHR47618:SF1">
    <property type="entry name" value="BIFUNCTIONAL OLIGORIBONUCLEASE AND PAP PHOSPHATASE NRNA"/>
    <property type="match status" value="1"/>
</dbReference>
<sequence>MGILTDVLKDKKTVAILGHVNPDGDCIGSCLAMYNYLTENYGELRVSVYLEPMGAKFGYLKGYGQVKHGFEPERTFDLCITLDASDEKRLGEFAPYLKTAADSLCIDHHITNQGLARVNVIAGSASSTCEVLYGLLDQDKIGKAVAECLYTGIVHDTGVFKYSNTSRRTMEIAGYLMDQGIDFPKIIDGSFYQKSYGQTRVHGQAMLDSVLFEDGRCIYTVVTQEELKKNGCTVKSTDGIVDLLRSVTGVECAILLYETGNPSEYKVSLRTNTELDLSRIALAFGGGGHKKAAGCTMTGTVEEIIRQVDGQIRIQWDEEKEQTGV</sequence>
<dbReference type="EMBL" id="JAOQJF010000032">
    <property type="protein sequence ID" value="MCU6800903.1"/>
    <property type="molecule type" value="Genomic_DNA"/>
</dbReference>
<dbReference type="Gene3D" id="3.10.310.30">
    <property type="match status" value="1"/>
</dbReference>
<keyword evidence="4" id="KW-1185">Reference proteome</keyword>
<dbReference type="Pfam" id="PF02272">
    <property type="entry name" value="DHHA1"/>
    <property type="match status" value="1"/>
</dbReference>
<accession>A0ABT2V1Z3</accession>
<evidence type="ECO:0000259" key="2">
    <source>
        <dbReference type="Pfam" id="PF02272"/>
    </source>
</evidence>
<gene>
    <name evidence="3" type="ORF">OCV69_13360</name>
</gene>
<dbReference type="InterPro" id="IPR001667">
    <property type="entry name" value="DDH_dom"/>
</dbReference>
<dbReference type="SUPFAM" id="SSF64182">
    <property type="entry name" value="DHH phosphoesterases"/>
    <property type="match status" value="1"/>
</dbReference>
<comment type="caution">
    <text evidence="3">The sequence shown here is derived from an EMBL/GenBank/DDBJ whole genome shotgun (WGS) entry which is preliminary data.</text>
</comment>
<evidence type="ECO:0000313" key="4">
    <source>
        <dbReference type="Proteomes" id="UP001652395"/>
    </source>
</evidence>
<protein>
    <submittedName>
        <fullName evidence="3">DHH family phosphoesterase</fullName>
    </submittedName>
</protein>
<proteinExistence type="predicted"/>
<dbReference type="Proteomes" id="UP001652395">
    <property type="component" value="Unassembled WGS sequence"/>
</dbReference>
<feature type="domain" description="DDH" evidence="1">
    <location>
        <begin position="14"/>
        <end position="153"/>
    </location>
</feature>
<dbReference type="RefSeq" id="WP_158359683.1">
    <property type="nucleotide sequence ID" value="NZ_JAOQJF010000032.1"/>
</dbReference>
<name>A0ABT2V1Z3_9FIRM</name>
<organism evidence="3 4">
    <name type="scientific">Alitiscatomonas aceti</name>
    <dbReference type="NCBI Taxonomy" id="2981724"/>
    <lineage>
        <taxon>Bacteria</taxon>
        <taxon>Bacillati</taxon>
        <taxon>Bacillota</taxon>
        <taxon>Clostridia</taxon>
        <taxon>Lachnospirales</taxon>
        <taxon>Lachnospiraceae</taxon>
        <taxon>Alitiscatomonas</taxon>
    </lineage>
</organism>
<dbReference type="Gene3D" id="3.90.1640.10">
    <property type="entry name" value="inorganic pyrophosphatase (n-terminal core)"/>
    <property type="match status" value="1"/>
</dbReference>
<dbReference type="Pfam" id="PF01368">
    <property type="entry name" value="DHH"/>
    <property type="match status" value="1"/>
</dbReference>
<evidence type="ECO:0000259" key="1">
    <source>
        <dbReference type="Pfam" id="PF01368"/>
    </source>
</evidence>
<dbReference type="InterPro" id="IPR051319">
    <property type="entry name" value="Oligoribo/pAp-PDE_c-di-AMP_PDE"/>
</dbReference>
<dbReference type="InterPro" id="IPR038763">
    <property type="entry name" value="DHH_sf"/>
</dbReference>
<evidence type="ECO:0000313" key="3">
    <source>
        <dbReference type="EMBL" id="MCU6800903.1"/>
    </source>
</evidence>
<reference evidence="3 4" key="1">
    <citation type="journal article" date="2021" name="ISME Commun">
        <title>Automated analysis of genomic sequences facilitates high-throughput and comprehensive description of bacteria.</title>
        <authorList>
            <person name="Hitch T.C.A."/>
        </authorList>
    </citation>
    <scope>NUCLEOTIDE SEQUENCE [LARGE SCALE GENOMIC DNA]</scope>
    <source>
        <strain evidence="4">f_CCE</strain>
    </source>
</reference>
<dbReference type="InterPro" id="IPR003156">
    <property type="entry name" value="DHHA1_dom"/>
</dbReference>